<dbReference type="EMBL" id="QPJB01000003">
    <property type="protein sequence ID" value="RCW36556.1"/>
    <property type="molecule type" value="Genomic_DNA"/>
</dbReference>
<organism evidence="3 4">
    <name type="scientific">Marinobacter nauticus</name>
    <name type="common">Marinobacter hydrocarbonoclasticus</name>
    <name type="synonym">Marinobacter aquaeolei</name>
    <dbReference type="NCBI Taxonomy" id="2743"/>
    <lineage>
        <taxon>Bacteria</taxon>
        <taxon>Pseudomonadati</taxon>
        <taxon>Pseudomonadota</taxon>
        <taxon>Gammaproteobacteria</taxon>
        <taxon>Pseudomonadales</taxon>
        <taxon>Marinobacteraceae</taxon>
        <taxon>Marinobacter</taxon>
    </lineage>
</organism>
<name>A0A368V605_MARNT</name>
<dbReference type="Proteomes" id="UP000252795">
    <property type="component" value="Unassembled WGS sequence"/>
</dbReference>
<accession>A0A368V605</accession>
<reference evidence="3 4" key="1">
    <citation type="submission" date="2018-07" db="EMBL/GenBank/DDBJ databases">
        <title>Freshwater and sediment microbial communities from various areas in North America, analyzing microbe dynamics in response to fracking.</title>
        <authorList>
            <person name="Lamendella R."/>
        </authorList>
    </citation>
    <scope>NUCLEOTIDE SEQUENCE [LARGE SCALE GENOMIC DNA]</scope>
    <source>
        <strain evidence="3 4">114E</strain>
        <strain evidence="2 5">114E_o</strain>
    </source>
</reference>
<evidence type="ECO:0000313" key="3">
    <source>
        <dbReference type="EMBL" id="RCW36556.1"/>
    </source>
</evidence>
<comment type="caution">
    <text evidence="3">The sequence shown here is derived from an EMBL/GenBank/DDBJ whole genome shotgun (WGS) entry which is preliminary data.</text>
</comment>
<evidence type="ECO:0000313" key="4">
    <source>
        <dbReference type="Proteomes" id="UP000252795"/>
    </source>
</evidence>
<dbReference type="EMBL" id="QNSA01000003">
    <property type="protein sequence ID" value="RBP75747.1"/>
    <property type="molecule type" value="Genomic_DNA"/>
</dbReference>
<proteinExistence type="predicted"/>
<dbReference type="AlphaFoldDB" id="A0A368V605"/>
<evidence type="ECO:0000313" key="5">
    <source>
        <dbReference type="Proteomes" id="UP000253065"/>
    </source>
</evidence>
<dbReference type="Proteomes" id="UP000253065">
    <property type="component" value="Unassembled WGS sequence"/>
</dbReference>
<evidence type="ECO:0000313" key="2">
    <source>
        <dbReference type="EMBL" id="RBP75747.1"/>
    </source>
</evidence>
<keyword evidence="5" id="KW-1185">Reference proteome</keyword>
<protein>
    <submittedName>
        <fullName evidence="3">Uncharacterized protein</fullName>
    </submittedName>
</protein>
<gene>
    <name evidence="3" type="ORF">DET51_103350</name>
    <name evidence="2" type="ORF">DET64_103350</name>
</gene>
<feature type="region of interest" description="Disordered" evidence="1">
    <location>
        <begin position="55"/>
        <end position="84"/>
    </location>
</feature>
<sequence>MKNVLDQISSLLKEALAVAETLDGFQASTATLDLSCFDGSTATITETLDNLCDDTDNSGSSITRTPPKKSSVDQLGDIKTNTWF</sequence>
<dbReference type="RefSeq" id="WP_022991856.1">
    <property type="nucleotide sequence ID" value="NZ_QNSA01000003.1"/>
</dbReference>
<evidence type="ECO:0000256" key="1">
    <source>
        <dbReference type="SAM" id="MobiDB-lite"/>
    </source>
</evidence>